<feature type="transmembrane region" description="Helical" evidence="7">
    <location>
        <begin position="183"/>
        <end position="203"/>
    </location>
</feature>
<feature type="transmembrane region" description="Helical" evidence="7">
    <location>
        <begin position="57"/>
        <end position="79"/>
    </location>
</feature>
<proteinExistence type="predicted"/>
<evidence type="ECO:0000313" key="10">
    <source>
        <dbReference type="Proteomes" id="UP000578449"/>
    </source>
</evidence>
<feature type="transmembrane region" description="Helical" evidence="7">
    <location>
        <begin position="406"/>
        <end position="428"/>
    </location>
</feature>
<evidence type="ECO:0000256" key="7">
    <source>
        <dbReference type="SAM" id="Phobius"/>
    </source>
</evidence>
<evidence type="ECO:0000256" key="1">
    <source>
        <dbReference type="ARBA" id="ARBA00004651"/>
    </source>
</evidence>
<evidence type="ECO:0000256" key="6">
    <source>
        <dbReference type="SAM" id="MobiDB-lite"/>
    </source>
</evidence>
<dbReference type="InterPro" id="IPR011701">
    <property type="entry name" value="MFS"/>
</dbReference>
<feature type="transmembrane region" description="Helical" evidence="7">
    <location>
        <begin position="144"/>
        <end position="163"/>
    </location>
</feature>
<keyword evidence="2" id="KW-0813">Transport</keyword>
<dbReference type="GO" id="GO:0005886">
    <property type="term" value="C:plasma membrane"/>
    <property type="evidence" value="ECO:0007669"/>
    <property type="project" value="UniProtKB-SubCell"/>
</dbReference>
<feature type="domain" description="Major facilitator superfamily (MFS) profile" evidence="8">
    <location>
        <begin position="21"/>
        <end position="433"/>
    </location>
</feature>
<reference evidence="9 10" key="1">
    <citation type="submission" date="2020-08" db="EMBL/GenBank/DDBJ databases">
        <title>Genomic Encyclopedia of Type Strains, Phase IV (KMG-IV): sequencing the most valuable type-strain genomes for metagenomic binning, comparative biology and taxonomic classification.</title>
        <authorList>
            <person name="Goeker M."/>
        </authorList>
    </citation>
    <scope>NUCLEOTIDE SEQUENCE [LARGE SCALE GENOMIC DNA]</scope>
    <source>
        <strain evidence="9 10">DSM 45615</strain>
    </source>
</reference>
<dbReference type="EMBL" id="JACHGN010000020">
    <property type="protein sequence ID" value="MBB5137833.1"/>
    <property type="molecule type" value="Genomic_DNA"/>
</dbReference>
<evidence type="ECO:0000256" key="5">
    <source>
        <dbReference type="ARBA" id="ARBA00023136"/>
    </source>
</evidence>
<organism evidence="9 10">
    <name type="scientific">Thermocatellispora tengchongensis</name>
    <dbReference type="NCBI Taxonomy" id="1073253"/>
    <lineage>
        <taxon>Bacteria</taxon>
        <taxon>Bacillati</taxon>
        <taxon>Actinomycetota</taxon>
        <taxon>Actinomycetes</taxon>
        <taxon>Streptosporangiales</taxon>
        <taxon>Streptosporangiaceae</taxon>
        <taxon>Thermocatellispora</taxon>
    </lineage>
</organism>
<evidence type="ECO:0000256" key="4">
    <source>
        <dbReference type="ARBA" id="ARBA00022989"/>
    </source>
</evidence>
<feature type="transmembrane region" description="Helical" evidence="7">
    <location>
        <begin position="290"/>
        <end position="308"/>
    </location>
</feature>
<dbReference type="SUPFAM" id="SSF103473">
    <property type="entry name" value="MFS general substrate transporter"/>
    <property type="match status" value="1"/>
</dbReference>
<dbReference type="FunFam" id="1.20.1250.20:FF:000018">
    <property type="entry name" value="MFS transporter permease"/>
    <property type="match status" value="1"/>
</dbReference>
<dbReference type="GO" id="GO:0022857">
    <property type="term" value="F:transmembrane transporter activity"/>
    <property type="evidence" value="ECO:0007669"/>
    <property type="project" value="InterPro"/>
</dbReference>
<feature type="transmembrane region" description="Helical" evidence="7">
    <location>
        <begin position="317"/>
        <end position="336"/>
    </location>
</feature>
<evidence type="ECO:0000256" key="3">
    <source>
        <dbReference type="ARBA" id="ARBA00022692"/>
    </source>
</evidence>
<feature type="transmembrane region" description="Helical" evidence="7">
    <location>
        <begin position="249"/>
        <end position="270"/>
    </location>
</feature>
<sequence length="462" mass="49315">MTEVTSGTDRETVWRKVALRTFPLLGAAYVLGYIDRVNIGFVAAPLSRDLGMTNVEIGLTSTLFFIGYILATVPSNLLLRRFGAPRWIGFTLLAWGTITAVTAFADSAQTLYVLRVLLGFAEAGLAPGVLLYITYWFPARQRAWAYPVFISVIAVSGIIGAPLTAGLLEWGRHLTGLTGWRSVFLIEGLLTILVGVLVMTRLAKGPETAKWLSVPERERIQRRLDAETALKHENAVPAGIMDAFRSGRVWAFAFAFFALTFGIYSFSYFLPQMLQLLADEGGTSPTDATSVLLTAIPSTVALVVMLVWPRIFAKRSAVFSTVVPLTAGTAGVVLAALTDNGVAFIAGTCLAFSGIYTALSQFWRIPVLGLTGAAAAAGIAVINSAGNLTGMVSPLLTGAIQEATGGFRHALLLIAFVMSLGVLTMLIVGPRVERTGAGSPPASQRPQRVTAGRDDSPRKETS</sequence>
<comment type="subcellular location">
    <subcellularLocation>
        <location evidence="1">Cell membrane</location>
        <topology evidence="1">Multi-pass membrane protein</topology>
    </subcellularLocation>
</comment>
<evidence type="ECO:0000313" key="9">
    <source>
        <dbReference type="EMBL" id="MBB5137833.1"/>
    </source>
</evidence>
<feature type="transmembrane region" description="Helical" evidence="7">
    <location>
        <begin position="86"/>
        <end position="105"/>
    </location>
</feature>
<dbReference type="InterPro" id="IPR020846">
    <property type="entry name" value="MFS_dom"/>
</dbReference>
<evidence type="ECO:0000259" key="8">
    <source>
        <dbReference type="PROSITE" id="PS50850"/>
    </source>
</evidence>
<keyword evidence="3 7" id="KW-0812">Transmembrane</keyword>
<feature type="compositionally biased region" description="Basic and acidic residues" evidence="6">
    <location>
        <begin position="451"/>
        <end position="462"/>
    </location>
</feature>
<evidence type="ECO:0000256" key="2">
    <source>
        <dbReference type="ARBA" id="ARBA00022448"/>
    </source>
</evidence>
<protein>
    <submittedName>
        <fullName evidence="9">MFS family permease</fullName>
    </submittedName>
</protein>
<gene>
    <name evidence="9" type="ORF">HNP84_007586</name>
</gene>
<dbReference type="Proteomes" id="UP000578449">
    <property type="component" value="Unassembled WGS sequence"/>
</dbReference>
<dbReference type="AlphaFoldDB" id="A0A840PIU4"/>
<keyword evidence="5 7" id="KW-0472">Membrane</keyword>
<feature type="transmembrane region" description="Helical" evidence="7">
    <location>
        <begin position="111"/>
        <end position="137"/>
    </location>
</feature>
<dbReference type="Gene3D" id="1.20.1250.20">
    <property type="entry name" value="MFS general substrate transporter like domains"/>
    <property type="match status" value="2"/>
</dbReference>
<comment type="caution">
    <text evidence="9">The sequence shown here is derived from an EMBL/GenBank/DDBJ whole genome shotgun (WGS) entry which is preliminary data.</text>
</comment>
<feature type="region of interest" description="Disordered" evidence="6">
    <location>
        <begin position="435"/>
        <end position="462"/>
    </location>
</feature>
<feature type="transmembrane region" description="Helical" evidence="7">
    <location>
        <begin position="342"/>
        <end position="359"/>
    </location>
</feature>
<keyword evidence="10" id="KW-1185">Reference proteome</keyword>
<dbReference type="Pfam" id="PF07690">
    <property type="entry name" value="MFS_1"/>
    <property type="match status" value="1"/>
</dbReference>
<accession>A0A840PIU4</accession>
<name>A0A840PIU4_9ACTN</name>
<dbReference type="PANTHER" id="PTHR43791:SF36">
    <property type="entry name" value="TRANSPORTER, PUTATIVE (AFU_ORTHOLOGUE AFUA_6G08340)-RELATED"/>
    <property type="match status" value="1"/>
</dbReference>
<feature type="transmembrane region" description="Helical" evidence="7">
    <location>
        <begin position="366"/>
        <end position="386"/>
    </location>
</feature>
<dbReference type="PANTHER" id="PTHR43791">
    <property type="entry name" value="PERMEASE-RELATED"/>
    <property type="match status" value="1"/>
</dbReference>
<keyword evidence="4 7" id="KW-1133">Transmembrane helix</keyword>
<dbReference type="RefSeq" id="WP_185054722.1">
    <property type="nucleotide sequence ID" value="NZ_BAABIX010000002.1"/>
</dbReference>
<dbReference type="PROSITE" id="PS50850">
    <property type="entry name" value="MFS"/>
    <property type="match status" value="1"/>
</dbReference>
<dbReference type="CDD" id="cd17319">
    <property type="entry name" value="MFS_ExuT_GudP_like"/>
    <property type="match status" value="1"/>
</dbReference>
<dbReference type="InterPro" id="IPR036259">
    <property type="entry name" value="MFS_trans_sf"/>
</dbReference>